<dbReference type="Gene3D" id="3.40.50.980">
    <property type="match status" value="4"/>
</dbReference>
<dbReference type="Gene3D" id="3.30.300.30">
    <property type="match status" value="3"/>
</dbReference>
<dbReference type="Gene3D" id="2.30.38.10">
    <property type="entry name" value="Luciferase, Domain 3"/>
    <property type="match status" value="2"/>
</dbReference>
<dbReference type="InterPro" id="IPR045851">
    <property type="entry name" value="AMP-bd_C_sf"/>
</dbReference>
<dbReference type="InterPro" id="IPR057737">
    <property type="entry name" value="Condensation_MtbB-like"/>
</dbReference>
<dbReference type="Pfam" id="PF00668">
    <property type="entry name" value="Condensation"/>
    <property type="match status" value="2"/>
</dbReference>
<dbReference type="PROSITE" id="PS00012">
    <property type="entry name" value="PHOSPHOPANTETHEINE"/>
    <property type="match status" value="2"/>
</dbReference>
<dbReference type="InterPro" id="IPR020051">
    <property type="entry name" value="SagB-type_dehydrogenase"/>
</dbReference>
<dbReference type="Pfam" id="PF00501">
    <property type="entry name" value="AMP-binding"/>
    <property type="match status" value="2"/>
</dbReference>
<dbReference type="EMBL" id="LWAJ01000113">
    <property type="protein sequence ID" value="KZL50077.1"/>
    <property type="molecule type" value="Genomic_DNA"/>
</dbReference>
<protein>
    <submittedName>
        <fullName evidence="7">Non-ribosomal peptide synthetase</fullName>
    </submittedName>
</protein>
<dbReference type="Proteomes" id="UP000076555">
    <property type="component" value="Unassembled WGS sequence"/>
</dbReference>
<dbReference type="Gene3D" id="3.30.559.30">
    <property type="entry name" value="Nonribosomal peptide synthetase, condensation domain"/>
    <property type="match status" value="2"/>
</dbReference>
<dbReference type="InterPro" id="IPR036736">
    <property type="entry name" value="ACP-like_sf"/>
</dbReference>
<dbReference type="InterPro" id="IPR000873">
    <property type="entry name" value="AMP-dep_synth/lig_dom"/>
</dbReference>
<dbReference type="NCBIfam" id="TIGR01733">
    <property type="entry name" value="AA-adenyl-dom"/>
    <property type="match status" value="2"/>
</dbReference>
<feature type="domain" description="Carrier" evidence="6">
    <location>
        <begin position="2310"/>
        <end position="2385"/>
    </location>
</feature>
<comment type="similarity">
    <text evidence="2">Belongs to the ATP-dependent AMP-binding enzyme family.</text>
</comment>
<keyword evidence="5" id="KW-0436">Ligase</keyword>
<dbReference type="SUPFAM" id="SSF52777">
    <property type="entry name" value="CoA-dependent acyltransferases"/>
    <property type="match status" value="4"/>
</dbReference>
<dbReference type="GO" id="GO:0008610">
    <property type="term" value="P:lipid biosynthetic process"/>
    <property type="evidence" value="ECO:0007669"/>
    <property type="project" value="UniProtKB-ARBA"/>
</dbReference>
<dbReference type="GO" id="GO:0043041">
    <property type="term" value="P:amino acid activation for nonribosomal peptide biosynthetic process"/>
    <property type="evidence" value="ECO:0007669"/>
    <property type="project" value="TreeGrafter"/>
</dbReference>
<dbReference type="SUPFAM" id="SSF56801">
    <property type="entry name" value="Acetyl-CoA synthetase-like"/>
    <property type="match status" value="2"/>
</dbReference>
<dbReference type="CDD" id="cd12114">
    <property type="entry name" value="A_NRPS_TlmIV_like"/>
    <property type="match status" value="1"/>
</dbReference>
<dbReference type="CDD" id="cd19531">
    <property type="entry name" value="LCL_NRPS-like"/>
    <property type="match status" value="1"/>
</dbReference>
<sequence length="2440" mass="275613">MSNYSQILSTLTPEQKALFERRLKQKGLTLPQSSTIPPRNQTENIPLSFAQQRLWFIQQLEPDSYVYNVPCVLKMQGNLQISALESAINQLRKRHETLRTYFTTNDENQPIQIIEPWQPISLQIIDTNEEIEKIALTAAQTPFDLTQPLFKTSLFPLAEDEHILLITTHHIISDRWSVGVFLKEISLLYSAYVQGESAPLSELPIQYADWALWQRQQLQGEFLENQINYWLKQLGGELPVLQLPTIAKDISTYSGSQYRVSLSPSLSKALKTLAAKEGVTLFMLLLASFQALLYRYTGEEDLLIGTDIVNRDRQETESLIGLLVNTVILRTNLGGNPTIKELLKRVREVSLSAFAHQHLPFENLVEILKPERHLNQMMPLFQVKLDLQLATVQPPQLAGLTLQRLQLQEDTAKYELRLNLQDTPQGITGQFEYSTDLFDAATIAQMTEYWQIILESIVTNIDRKISYLSLLTAQEEELLINWNATSREYPTHECIHELFAAQVERTPDEIALIFGEECFTYRELNIKANQLAHYLQGLGVKPEIPVGICLERSPEMVIGILAILKAGGFYVPLDPAYPEARLQYILDDAKVGVMLTQRRKGAKEERKIFCWDFDWESIGEYPITNPVTDVTPGNLAYLIYTSGSTGKPKGVMVEHRSSVCLLYWAREVFRDDTISGVLAATSICFDLSVFEIFVPLCRGGKVILAQNALELPNLAAKNQVTLINTVPSAIAQLLQLNAIPNSVNTVNLAGEPLTWKLVQQLEELPHIQQIFNLYGPSEDTTYSTYIQLKDITINSPNPPIGRPIANTQVYVLDKHLQPVPVGVPGELYIAGAGLARGYWQRPELTAEKFKTPPLCASASLRESTLYKTGDRVRYLPDGNIEYLGRLDHQVKIRGYRIELGEIEALLSEYLEIQESVVIASETSSGDKNLVAYIAPKSINIPDLRHDLAEKLPGYMIPAYFMTLDALPRNLNGKIDRQALPTVEKISSELGIAYIPPRTPTEQKLAAIWQEILQLEQIGVNDNFFTLGGHSLLGIQLAAIINESLQIELPLKYLFQFPTIASLSAQIDQLQRHEIKLGLPKIQPQPQERYQPFPLTDIQQAYLIGRNAAFELGNIATHGYQEIETVGLTVAQVEIAMQRLIERHDMLRVIVQADGQQQILSQVPDFKITVTDLQPHPNPPLGKGRELDFPVSPIYKGELRGVDSTLQDIRQSLSHQIRPTDSYPLFEIQAILLDENKIRFCISFDVLIGDAWSFRLLGRELVQILENPDIELPPISLTFRDYVLTEKTLRESAIYQRSQAYWQNRLTTLAPAPELPLTKPLSKITEPHFTRRSGTLSPSQWQKLKQQGSEAGITPSGILLAAFAKILSRWSKQPNFTLNLTLFNRLPLHPEVNQIVGDFTASLLLEIVSAGCHNFLELAHRIQTQLWDDLDHRYFSGVEVLRQLARQQQRVTEALMPVVFTSTLTQEHPQPENQGNWHGYLIYSLSQTSQVYLDHQVGEVAGALVFNWDTIDELFPVGMLDEMFHSYCNFLTQLVQPDTIVPQLPSPPAPQPSLCLHTLFFQQVAKQPNQPAIFTTEQTLTYQQVSDRVCHLAQQLQYLNVIPNQLIAIVMDKGWEQVVAALAIFTSGAAYVPIDPQLPAQRRLQLLQETQAQIILTQSWLDKTLEWADHLTRICVDTLDTANQATIPTPQQQPTDLAYVIYTSGSTGTPKGVMIDHQGAVNTILDINQRFGVTAKDRILALSSLSFDLSVYDIFGILAAGGTIVIPECGNDPTHWMQLINQYQVTIWNSVPALMQLLLDSSPTQNQTLRLVLLSGDWIPLTLPERIRSQFNHPQIISLGGATEASIWSIFYPIDKIDPHWKSIPYGYSLSNQQVYVLNHSLEPSPIWAIGAIYIAGLGVAKGYWQNPELTAEKFINWEQINSKLKHPSLSTFYKTGDLGRYLPDGTIEFLGREDFQVKVNGYRIELGEIEAALQQHPAINQAVVTTAGNTSFQQQLVAYLVLQPEVIVSQNILNSSSQLDFKLQQKGIRKFAPGVHSVAFPGGKTSQVNLQRQSYRQFLAETVPLNALGELLKCLQMQQLENSPLPKYRYASAGSLYPVQTYIYIKPHQVENLAAGFYYYHPQQHQLIYLSDATNIDSSIYGINQEIFTASAFSIFLIGDLQAISPVYGDKSRDFCLLEAGYIGQLLMENAPNQNLGLCPIGDLEFDAIREYFALNEQQIFLHGFVGGTIDPSWKNIWLSPETSSNKITKTELVTQKIRQFLQQRLPEYMIPSLYIPLENLPLTANGKIDRRALPQPEYQFSQSEQPIIPPSTELEIALAQLWESILNVKFSSIHNNFFELGGNSLSATQIITQMRQNLQLDLPIREFFLKPTLTAQAELLKYQWKTRQEITIEPIERINPQKILANLDELSDEEVEILLQKIQLEEDDLLHAETQRRGE</sequence>
<dbReference type="GO" id="GO:0005737">
    <property type="term" value="C:cytoplasm"/>
    <property type="evidence" value="ECO:0007669"/>
    <property type="project" value="TreeGrafter"/>
</dbReference>
<dbReference type="FunFam" id="3.40.50.980:FF:000001">
    <property type="entry name" value="Non-ribosomal peptide synthetase"/>
    <property type="match status" value="2"/>
</dbReference>
<dbReference type="Pfam" id="PF00550">
    <property type="entry name" value="PP-binding"/>
    <property type="match status" value="2"/>
</dbReference>
<dbReference type="InterPro" id="IPR009081">
    <property type="entry name" value="PP-bd_ACP"/>
</dbReference>
<dbReference type="InterPro" id="IPR006162">
    <property type="entry name" value="Ppantetheine_attach_site"/>
</dbReference>
<dbReference type="GO" id="GO:0016874">
    <property type="term" value="F:ligase activity"/>
    <property type="evidence" value="ECO:0007669"/>
    <property type="project" value="UniProtKB-KW"/>
</dbReference>
<dbReference type="SUPFAM" id="SSF55469">
    <property type="entry name" value="FMN-dependent nitroreductase-like"/>
    <property type="match status" value="1"/>
</dbReference>
<evidence type="ECO:0000256" key="4">
    <source>
        <dbReference type="ARBA" id="ARBA00022553"/>
    </source>
</evidence>
<dbReference type="SMART" id="SM00823">
    <property type="entry name" value="PKS_PP"/>
    <property type="match status" value="2"/>
</dbReference>
<organism evidence="7 8">
    <name type="scientific">Nodularia spumigena CENA596</name>
    <dbReference type="NCBI Taxonomy" id="1819295"/>
    <lineage>
        <taxon>Bacteria</taxon>
        <taxon>Bacillati</taxon>
        <taxon>Cyanobacteriota</taxon>
        <taxon>Cyanophyceae</taxon>
        <taxon>Nostocales</taxon>
        <taxon>Nodulariaceae</taxon>
        <taxon>Nodularia</taxon>
    </lineage>
</organism>
<dbReference type="CDD" id="cd19535">
    <property type="entry name" value="Cyc_NRPS"/>
    <property type="match status" value="1"/>
</dbReference>
<dbReference type="InterPro" id="IPR023213">
    <property type="entry name" value="CAT-like_dom_sf"/>
</dbReference>
<dbReference type="Gene3D" id="3.30.559.10">
    <property type="entry name" value="Chloramphenicol acetyltransferase-like domain"/>
    <property type="match status" value="2"/>
</dbReference>
<dbReference type="FunFam" id="3.40.50.12780:FF:000012">
    <property type="entry name" value="Non-ribosomal peptide synthetase"/>
    <property type="match status" value="2"/>
</dbReference>
<dbReference type="InterPro" id="IPR020845">
    <property type="entry name" value="AMP-binding_CS"/>
</dbReference>
<dbReference type="InterPro" id="IPR029479">
    <property type="entry name" value="Nitroreductase"/>
</dbReference>
<evidence type="ECO:0000313" key="7">
    <source>
        <dbReference type="EMBL" id="KZL50077.1"/>
    </source>
</evidence>
<dbReference type="PROSITE" id="PS50075">
    <property type="entry name" value="CARRIER"/>
    <property type="match status" value="2"/>
</dbReference>
<keyword evidence="3" id="KW-0596">Phosphopantetheine</keyword>
<accession>A0A166JSI6</accession>
<evidence type="ECO:0000259" key="6">
    <source>
        <dbReference type="PROSITE" id="PS50075"/>
    </source>
</evidence>
<dbReference type="CDD" id="cd02142">
    <property type="entry name" value="McbC_SagB-like_oxidoreductase"/>
    <property type="match status" value="1"/>
</dbReference>
<keyword evidence="4" id="KW-0597">Phosphoprotein</keyword>
<dbReference type="CDD" id="cd12115">
    <property type="entry name" value="A_NRPS_Sfm_like"/>
    <property type="match status" value="1"/>
</dbReference>
<dbReference type="GO" id="GO:0044550">
    <property type="term" value="P:secondary metabolite biosynthetic process"/>
    <property type="evidence" value="ECO:0007669"/>
    <property type="project" value="UniProtKB-ARBA"/>
</dbReference>
<feature type="domain" description="Carrier" evidence="6">
    <location>
        <begin position="995"/>
        <end position="1070"/>
    </location>
</feature>
<dbReference type="FunFam" id="3.30.559.30:FF:000006">
    <property type="entry name" value="Yersiniabactin polyketide/non-ribosomal peptide synthetase"/>
    <property type="match status" value="1"/>
</dbReference>
<dbReference type="Gene3D" id="1.10.1200.10">
    <property type="entry name" value="ACP-like"/>
    <property type="match status" value="2"/>
</dbReference>
<reference evidence="7 8" key="1">
    <citation type="submission" date="2016-04" db="EMBL/GenBank/DDBJ databases">
        <title>Draft Genome Assembly of the Bloom-forming Cyanobacterium Nodularia spumigena Strain CENA596 in Shrimp Production Ponds.</title>
        <authorList>
            <person name="Popin R.V."/>
            <person name="Rigonato J."/>
            <person name="Abreu V.A."/>
            <person name="Andreote A.P."/>
            <person name="Silveira S.B."/>
            <person name="Odebrecht C."/>
            <person name="Fiore M.F."/>
        </authorList>
    </citation>
    <scope>NUCLEOTIDE SEQUENCE [LARGE SCALE GENOMIC DNA]</scope>
    <source>
        <strain evidence="7 8">CENA596</strain>
    </source>
</reference>
<dbReference type="InterPro" id="IPR001242">
    <property type="entry name" value="Condensation_dom"/>
</dbReference>
<dbReference type="InterPro" id="IPR000415">
    <property type="entry name" value="Nitroreductase-like"/>
</dbReference>
<evidence type="ECO:0000256" key="2">
    <source>
        <dbReference type="ARBA" id="ARBA00006432"/>
    </source>
</evidence>
<dbReference type="Pfam" id="PF00881">
    <property type="entry name" value="Nitroreductase"/>
    <property type="match status" value="1"/>
</dbReference>
<dbReference type="OrthoDB" id="428071at2"/>
<dbReference type="FunFam" id="1.10.1200.10:FF:000005">
    <property type="entry name" value="Nonribosomal peptide synthetase 1"/>
    <property type="match status" value="1"/>
</dbReference>
<dbReference type="PROSITE" id="PS00455">
    <property type="entry name" value="AMP_BINDING"/>
    <property type="match status" value="2"/>
</dbReference>
<dbReference type="GO" id="GO:0016491">
    <property type="term" value="F:oxidoreductase activity"/>
    <property type="evidence" value="ECO:0007669"/>
    <property type="project" value="InterPro"/>
</dbReference>
<dbReference type="Gene3D" id="3.40.109.10">
    <property type="entry name" value="NADH Oxidase"/>
    <property type="match status" value="1"/>
</dbReference>
<proteinExistence type="inferred from homology"/>
<evidence type="ECO:0000256" key="3">
    <source>
        <dbReference type="ARBA" id="ARBA00022450"/>
    </source>
</evidence>
<name>A0A166JSI6_NODSP</name>
<dbReference type="FunFam" id="3.30.300.30:FF:000010">
    <property type="entry name" value="Enterobactin synthetase component F"/>
    <property type="match status" value="1"/>
</dbReference>
<comment type="caution">
    <text evidence="7">The sequence shown here is derived from an EMBL/GenBank/DDBJ whole genome shotgun (WGS) entry which is preliminary data.</text>
</comment>
<dbReference type="SUPFAM" id="SSF47336">
    <property type="entry name" value="ACP-like"/>
    <property type="match status" value="2"/>
</dbReference>
<dbReference type="NCBIfam" id="TIGR03605">
    <property type="entry name" value="antibiot_sagB"/>
    <property type="match status" value="1"/>
</dbReference>
<dbReference type="FunFam" id="2.30.38.10:FF:000001">
    <property type="entry name" value="Non-ribosomal peptide synthetase PvdI"/>
    <property type="match status" value="1"/>
</dbReference>
<dbReference type="RefSeq" id="WP_063872547.1">
    <property type="nucleotide sequence ID" value="NZ_CAWMRI010000113.1"/>
</dbReference>
<dbReference type="PANTHER" id="PTHR45527:SF10">
    <property type="entry name" value="PYOCHELIN SYNTHASE PCHF"/>
    <property type="match status" value="1"/>
</dbReference>
<gene>
    <name evidence="7" type="ORF">A2T98_09360</name>
</gene>
<dbReference type="InterPro" id="IPR020806">
    <property type="entry name" value="PKS_PP-bd"/>
</dbReference>
<dbReference type="InterPro" id="IPR010071">
    <property type="entry name" value="AA_adenyl_dom"/>
</dbReference>
<dbReference type="NCBIfam" id="NF003417">
    <property type="entry name" value="PRK04813.1"/>
    <property type="match status" value="3"/>
</dbReference>
<evidence type="ECO:0000256" key="1">
    <source>
        <dbReference type="ARBA" id="ARBA00001957"/>
    </source>
</evidence>
<evidence type="ECO:0000256" key="5">
    <source>
        <dbReference type="ARBA" id="ARBA00022598"/>
    </source>
</evidence>
<evidence type="ECO:0000313" key="8">
    <source>
        <dbReference type="Proteomes" id="UP000076555"/>
    </source>
</evidence>
<dbReference type="PANTHER" id="PTHR45527">
    <property type="entry name" value="NONRIBOSOMAL PEPTIDE SYNTHETASE"/>
    <property type="match status" value="1"/>
</dbReference>
<dbReference type="GO" id="GO:0031177">
    <property type="term" value="F:phosphopantetheine binding"/>
    <property type="evidence" value="ECO:0007669"/>
    <property type="project" value="InterPro"/>
</dbReference>
<comment type="cofactor">
    <cofactor evidence="1">
        <name>pantetheine 4'-phosphate</name>
        <dbReference type="ChEBI" id="CHEBI:47942"/>
    </cofactor>
</comment>